<dbReference type="Proteomes" id="UP000499080">
    <property type="component" value="Unassembled WGS sequence"/>
</dbReference>
<keyword evidence="2" id="KW-1185">Reference proteome</keyword>
<dbReference type="OrthoDB" id="6759200at2759"/>
<gene>
    <name evidence="1" type="ORF">AVEN_105604_1</name>
</gene>
<dbReference type="AlphaFoldDB" id="A0A4Y2MYJ6"/>
<evidence type="ECO:0000313" key="2">
    <source>
        <dbReference type="Proteomes" id="UP000499080"/>
    </source>
</evidence>
<reference evidence="1 2" key="1">
    <citation type="journal article" date="2019" name="Sci. Rep.">
        <title>Orb-weaving spider Araneus ventricosus genome elucidates the spidroin gene catalogue.</title>
        <authorList>
            <person name="Kono N."/>
            <person name="Nakamura H."/>
            <person name="Ohtoshi R."/>
            <person name="Moran D.A.P."/>
            <person name="Shinohara A."/>
            <person name="Yoshida Y."/>
            <person name="Fujiwara M."/>
            <person name="Mori M."/>
            <person name="Tomita M."/>
            <person name="Arakawa K."/>
        </authorList>
    </citation>
    <scope>NUCLEOTIDE SEQUENCE [LARGE SCALE GENOMIC DNA]</scope>
</reference>
<dbReference type="PANTHER" id="PTHR45749:SF21">
    <property type="entry name" value="DUF4371 DOMAIN-CONTAINING PROTEIN"/>
    <property type="match status" value="1"/>
</dbReference>
<name>A0A4Y2MYJ6_ARAVE</name>
<dbReference type="EMBL" id="BGPR01008106">
    <property type="protein sequence ID" value="GBN31609.1"/>
    <property type="molecule type" value="Genomic_DNA"/>
</dbReference>
<sequence length="120" mass="13532">MFDCTPDVRHLEIMSQVLRYVRVDGNVPEIIERIINFFTVSDKTRVALSEEILKKIEREGLDINKRKAYDNGANMADKYQGVQARISENPLAKFVPCTAHTLNLVGVNTATAVNEVSGYF</sequence>
<evidence type="ECO:0000313" key="1">
    <source>
        <dbReference type="EMBL" id="GBN31609.1"/>
    </source>
</evidence>
<organism evidence="1 2">
    <name type="scientific">Araneus ventricosus</name>
    <name type="common">Orbweaver spider</name>
    <name type="synonym">Epeira ventricosa</name>
    <dbReference type="NCBI Taxonomy" id="182803"/>
    <lineage>
        <taxon>Eukaryota</taxon>
        <taxon>Metazoa</taxon>
        <taxon>Ecdysozoa</taxon>
        <taxon>Arthropoda</taxon>
        <taxon>Chelicerata</taxon>
        <taxon>Arachnida</taxon>
        <taxon>Araneae</taxon>
        <taxon>Araneomorphae</taxon>
        <taxon>Entelegynae</taxon>
        <taxon>Araneoidea</taxon>
        <taxon>Araneidae</taxon>
        <taxon>Araneus</taxon>
    </lineage>
</organism>
<protein>
    <recommendedName>
        <fullName evidence="3">DUF4371 domain-containing protein</fullName>
    </recommendedName>
</protein>
<proteinExistence type="predicted"/>
<comment type="caution">
    <text evidence="1">The sequence shown here is derived from an EMBL/GenBank/DDBJ whole genome shotgun (WGS) entry which is preliminary data.</text>
</comment>
<accession>A0A4Y2MYJ6</accession>
<dbReference type="PANTHER" id="PTHR45749">
    <property type="match status" value="1"/>
</dbReference>
<evidence type="ECO:0008006" key="3">
    <source>
        <dbReference type="Google" id="ProtNLM"/>
    </source>
</evidence>